<organism evidence="1">
    <name type="scientific">marine sediment metagenome</name>
    <dbReference type="NCBI Taxonomy" id="412755"/>
    <lineage>
        <taxon>unclassified sequences</taxon>
        <taxon>metagenomes</taxon>
        <taxon>ecological metagenomes</taxon>
    </lineage>
</organism>
<feature type="non-terminal residue" evidence="1">
    <location>
        <position position="1"/>
    </location>
</feature>
<gene>
    <name evidence="1" type="ORF">LCGC14_2216500</name>
</gene>
<protein>
    <submittedName>
        <fullName evidence="1">Uncharacterized protein</fullName>
    </submittedName>
</protein>
<proteinExistence type="predicted"/>
<comment type="caution">
    <text evidence="1">The sequence shown here is derived from an EMBL/GenBank/DDBJ whole genome shotgun (WGS) entry which is preliminary data.</text>
</comment>
<dbReference type="AlphaFoldDB" id="A0A0F9DCF8"/>
<name>A0A0F9DCF8_9ZZZZ</name>
<dbReference type="EMBL" id="LAZR01029525">
    <property type="protein sequence ID" value="KKL59324.1"/>
    <property type="molecule type" value="Genomic_DNA"/>
</dbReference>
<accession>A0A0F9DCF8</accession>
<evidence type="ECO:0000313" key="1">
    <source>
        <dbReference type="EMBL" id="KKL59324.1"/>
    </source>
</evidence>
<sequence length="93" mass="10695">DSDGNWYYFGEHLIGKIISSGIYNITWDPQFSEEYFLAYQNQDSDLAKNISLPIKIKTPIFKTFMSIIIPILTRSDIFTSHGQMLMRGMNGIP</sequence>
<reference evidence="1" key="1">
    <citation type="journal article" date="2015" name="Nature">
        <title>Complex archaea that bridge the gap between prokaryotes and eukaryotes.</title>
        <authorList>
            <person name="Spang A."/>
            <person name="Saw J.H."/>
            <person name="Jorgensen S.L."/>
            <person name="Zaremba-Niedzwiedzka K."/>
            <person name="Martijn J."/>
            <person name="Lind A.E."/>
            <person name="van Eijk R."/>
            <person name="Schleper C."/>
            <person name="Guy L."/>
            <person name="Ettema T.J."/>
        </authorList>
    </citation>
    <scope>NUCLEOTIDE SEQUENCE</scope>
</reference>